<dbReference type="InterPro" id="IPR015943">
    <property type="entry name" value="WD40/YVTN_repeat-like_dom_sf"/>
</dbReference>
<feature type="region of interest" description="Disordered" evidence="1">
    <location>
        <begin position="33"/>
        <end position="57"/>
    </location>
</feature>
<evidence type="ECO:0000256" key="1">
    <source>
        <dbReference type="SAM" id="MobiDB-lite"/>
    </source>
</evidence>
<evidence type="ECO:0000313" key="4">
    <source>
        <dbReference type="Proteomes" id="UP000008043"/>
    </source>
</evidence>
<dbReference type="KEGG" id="sdv:BN159_4070"/>
<evidence type="ECO:0000313" key="3">
    <source>
        <dbReference type="EMBL" id="CCK28449.1"/>
    </source>
</evidence>
<feature type="signal peptide" evidence="2">
    <location>
        <begin position="1"/>
        <end position="23"/>
    </location>
</feature>
<dbReference type="SUPFAM" id="SSF50939">
    <property type="entry name" value="Sialidases"/>
    <property type="match status" value="1"/>
</dbReference>
<sequence>MGCRLPRALLFPLLALPLLLPLAACDPGSAGGRAGSVAAPSTATSTAGARPPRIPSASGLPGWSHSLGFAADGSGFALLAQCTETRCEQGVAVLDKGARRWRPVKSPLPDVTGDLGITVGLTVLGPGRAVIIDQSEEWTRPARTWFTRDNGRTWTRGSTEPKGRTATVPEGALLTDECLKLEPDLSYCARNRLLVVLPGTGEHRVLERQPPLKGILVPAGDVARDALFVSGLDASGRPALAKSEDRGRTWQVTRLTEPGKGSWGFRVVEAGPDRLFAAQPGQLPEEEGVKNGLHAIHTSTDGGRTWTRVWAYRKGVEPLSILGDLVAATDGRVTVYGESGVWHSTDGAHTFRSTSGTRAPAGSVTHTPLGWLWTDSYGNGQYRISADGVRWHGFTVGERAE</sequence>
<evidence type="ECO:0008006" key="5">
    <source>
        <dbReference type="Google" id="ProtNLM"/>
    </source>
</evidence>
<dbReference type="HOGENOM" id="CLU_686793_0_0_11"/>
<dbReference type="CDD" id="cd15482">
    <property type="entry name" value="Sialidase_non-viral"/>
    <property type="match status" value="1"/>
</dbReference>
<organism evidence="3 4">
    <name type="scientific">Streptomyces davaonensis (strain DSM 101723 / JCM 4913 / KCC S-0913 / 768)</name>
    <dbReference type="NCBI Taxonomy" id="1214101"/>
    <lineage>
        <taxon>Bacteria</taxon>
        <taxon>Bacillati</taxon>
        <taxon>Actinomycetota</taxon>
        <taxon>Actinomycetes</taxon>
        <taxon>Kitasatosporales</taxon>
        <taxon>Streptomycetaceae</taxon>
        <taxon>Streptomyces</taxon>
    </lineage>
</organism>
<dbReference type="InterPro" id="IPR036278">
    <property type="entry name" value="Sialidase_sf"/>
</dbReference>
<feature type="compositionally biased region" description="Low complexity" evidence="1">
    <location>
        <begin position="35"/>
        <end position="51"/>
    </location>
</feature>
<dbReference type="PATRIC" id="fig|1214101.3.peg.4122"/>
<keyword evidence="2" id="KW-0732">Signal</keyword>
<evidence type="ECO:0000256" key="2">
    <source>
        <dbReference type="SAM" id="SignalP"/>
    </source>
</evidence>
<proteinExistence type="predicted"/>
<dbReference type="STRING" id="1214101.BN159_4070"/>
<dbReference type="Proteomes" id="UP000008043">
    <property type="component" value="Chromosome"/>
</dbReference>
<accession>K4R6W2</accession>
<name>K4R6W2_STRDJ</name>
<dbReference type="eggNOG" id="ENOG5031FM2">
    <property type="taxonomic scope" value="Bacteria"/>
</dbReference>
<feature type="chain" id="PRO_5039065019" description="Exo-alpha-sialidase" evidence="2">
    <location>
        <begin position="24"/>
        <end position="401"/>
    </location>
</feature>
<gene>
    <name evidence="3" type="ORF">BN159_4070</name>
</gene>
<dbReference type="EMBL" id="HE971709">
    <property type="protein sequence ID" value="CCK28449.1"/>
    <property type="molecule type" value="Genomic_DNA"/>
</dbReference>
<keyword evidence="4" id="KW-1185">Reference proteome</keyword>
<dbReference type="Gene3D" id="2.130.10.10">
    <property type="entry name" value="YVTN repeat-like/Quinoprotein amine dehydrogenase"/>
    <property type="match status" value="1"/>
</dbReference>
<reference evidence="3 4" key="1">
    <citation type="journal article" date="2012" name="J. Bacteriol.">
        <title>Genome sequence of the bacterium Streptomyces davawensis JCM 4913 and heterologous production of the unique antibiotic roseoflavin.</title>
        <authorList>
            <person name="Jankowitsch F."/>
            <person name="Schwarz J."/>
            <person name="Ruckert C."/>
            <person name="Gust B."/>
            <person name="Szczepanowski R."/>
            <person name="Blom J."/>
            <person name="Pelzer S."/>
            <person name="Kalinowski J."/>
            <person name="Mack M."/>
        </authorList>
    </citation>
    <scope>NUCLEOTIDE SEQUENCE [LARGE SCALE GENOMIC DNA]</scope>
    <source>
        <strain evidence="4">DSM 101723 / JCM 4913 / KCC S-0913 / 768</strain>
    </source>
</reference>
<dbReference type="AlphaFoldDB" id="K4R6W2"/>
<protein>
    <recommendedName>
        <fullName evidence="5">Exo-alpha-sialidase</fullName>
    </recommendedName>
</protein>